<evidence type="ECO:0000256" key="6">
    <source>
        <dbReference type="ARBA" id="ARBA00022833"/>
    </source>
</evidence>
<evidence type="ECO:0000313" key="12">
    <source>
        <dbReference type="Proteomes" id="UP000297706"/>
    </source>
</evidence>
<evidence type="ECO:0000256" key="3">
    <source>
        <dbReference type="ARBA" id="ARBA00022679"/>
    </source>
</evidence>
<dbReference type="GO" id="GO:0005507">
    <property type="term" value="F:copper ion binding"/>
    <property type="evidence" value="ECO:0007669"/>
    <property type="project" value="TreeGrafter"/>
</dbReference>
<name>A0A4Y9VTJ6_9PROT</name>
<dbReference type="PANTHER" id="PTHR30616:SF2">
    <property type="entry name" value="PURINE NUCLEOSIDE PHOSPHORYLASE LACC1"/>
    <property type="match status" value="1"/>
</dbReference>
<gene>
    <name evidence="11" type="ORF">C3Y98_06915</name>
</gene>
<keyword evidence="12" id="KW-1185">Reference proteome</keyword>
<dbReference type="Proteomes" id="UP000297706">
    <property type="component" value="Unassembled WGS sequence"/>
</dbReference>
<evidence type="ECO:0000256" key="4">
    <source>
        <dbReference type="ARBA" id="ARBA00022723"/>
    </source>
</evidence>
<dbReference type="InterPro" id="IPR003730">
    <property type="entry name" value="Cu_polyphenol_OxRdtase"/>
</dbReference>
<dbReference type="NCBIfam" id="TIGR00726">
    <property type="entry name" value="peptidoglycan editing factor PgeF"/>
    <property type="match status" value="1"/>
</dbReference>
<evidence type="ECO:0000256" key="10">
    <source>
        <dbReference type="RuleBase" id="RU361274"/>
    </source>
</evidence>
<dbReference type="GO" id="GO:0016787">
    <property type="term" value="F:hydrolase activity"/>
    <property type="evidence" value="ECO:0007669"/>
    <property type="project" value="UniProtKB-KW"/>
</dbReference>
<evidence type="ECO:0000256" key="5">
    <source>
        <dbReference type="ARBA" id="ARBA00022801"/>
    </source>
</evidence>
<evidence type="ECO:0000256" key="7">
    <source>
        <dbReference type="ARBA" id="ARBA00047989"/>
    </source>
</evidence>
<keyword evidence="6" id="KW-0862">Zinc</keyword>
<comment type="caution">
    <text evidence="11">The sequence shown here is derived from an EMBL/GenBank/DDBJ whole genome shotgun (WGS) entry which is preliminary data.</text>
</comment>
<dbReference type="GO" id="GO:0017061">
    <property type="term" value="F:S-methyl-5-thioadenosine phosphorylase activity"/>
    <property type="evidence" value="ECO:0007669"/>
    <property type="project" value="UniProtKB-EC"/>
</dbReference>
<comment type="catalytic activity">
    <reaction evidence="1">
        <text>inosine + phosphate = alpha-D-ribose 1-phosphate + hypoxanthine</text>
        <dbReference type="Rhea" id="RHEA:27646"/>
        <dbReference type="ChEBI" id="CHEBI:17368"/>
        <dbReference type="ChEBI" id="CHEBI:17596"/>
        <dbReference type="ChEBI" id="CHEBI:43474"/>
        <dbReference type="ChEBI" id="CHEBI:57720"/>
        <dbReference type="EC" id="2.4.2.1"/>
    </reaction>
    <physiologicalReaction direction="left-to-right" evidence="1">
        <dbReference type="Rhea" id="RHEA:27647"/>
    </physiologicalReaction>
</comment>
<evidence type="ECO:0000256" key="2">
    <source>
        <dbReference type="ARBA" id="ARBA00007353"/>
    </source>
</evidence>
<dbReference type="AlphaFoldDB" id="A0A4Y9VTJ6"/>
<dbReference type="RefSeq" id="WP_135277523.1">
    <property type="nucleotide sequence ID" value="NZ_PQVH01000008.1"/>
</dbReference>
<proteinExistence type="inferred from homology"/>
<comment type="catalytic activity">
    <reaction evidence="9">
        <text>S-methyl-5'-thioadenosine + phosphate = 5-(methylsulfanyl)-alpha-D-ribose 1-phosphate + adenine</text>
        <dbReference type="Rhea" id="RHEA:11852"/>
        <dbReference type="ChEBI" id="CHEBI:16708"/>
        <dbReference type="ChEBI" id="CHEBI:17509"/>
        <dbReference type="ChEBI" id="CHEBI:43474"/>
        <dbReference type="ChEBI" id="CHEBI:58533"/>
        <dbReference type="EC" id="2.4.2.28"/>
    </reaction>
    <physiologicalReaction direction="left-to-right" evidence="9">
        <dbReference type="Rhea" id="RHEA:11853"/>
    </physiologicalReaction>
</comment>
<evidence type="ECO:0000256" key="8">
    <source>
        <dbReference type="ARBA" id="ARBA00048968"/>
    </source>
</evidence>
<keyword evidence="4" id="KW-0479">Metal-binding</keyword>
<dbReference type="EMBL" id="PQVH01000008">
    <property type="protein sequence ID" value="TFW71809.1"/>
    <property type="molecule type" value="Genomic_DNA"/>
</dbReference>
<keyword evidence="3" id="KW-0808">Transferase</keyword>
<dbReference type="Pfam" id="PF02578">
    <property type="entry name" value="Cu-oxidase_4"/>
    <property type="match status" value="1"/>
</dbReference>
<dbReference type="SUPFAM" id="SSF64438">
    <property type="entry name" value="CNF1/YfiH-like putative cysteine hydrolases"/>
    <property type="match status" value="1"/>
</dbReference>
<comment type="catalytic activity">
    <reaction evidence="8">
        <text>adenosine + phosphate = alpha-D-ribose 1-phosphate + adenine</text>
        <dbReference type="Rhea" id="RHEA:27642"/>
        <dbReference type="ChEBI" id="CHEBI:16335"/>
        <dbReference type="ChEBI" id="CHEBI:16708"/>
        <dbReference type="ChEBI" id="CHEBI:43474"/>
        <dbReference type="ChEBI" id="CHEBI:57720"/>
        <dbReference type="EC" id="2.4.2.1"/>
    </reaction>
    <physiologicalReaction direction="left-to-right" evidence="8">
        <dbReference type="Rhea" id="RHEA:27643"/>
    </physiologicalReaction>
</comment>
<evidence type="ECO:0000256" key="9">
    <source>
        <dbReference type="ARBA" id="ARBA00049893"/>
    </source>
</evidence>
<dbReference type="CDD" id="cd16833">
    <property type="entry name" value="YfiH"/>
    <property type="match status" value="1"/>
</dbReference>
<dbReference type="InterPro" id="IPR038371">
    <property type="entry name" value="Cu_polyphenol_OxRdtase_sf"/>
</dbReference>
<comment type="catalytic activity">
    <reaction evidence="7">
        <text>adenosine + H2O + H(+) = inosine + NH4(+)</text>
        <dbReference type="Rhea" id="RHEA:24408"/>
        <dbReference type="ChEBI" id="CHEBI:15377"/>
        <dbReference type="ChEBI" id="CHEBI:15378"/>
        <dbReference type="ChEBI" id="CHEBI:16335"/>
        <dbReference type="ChEBI" id="CHEBI:17596"/>
        <dbReference type="ChEBI" id="CHEBI:28938"/>
        <dbReference type="EC" id="3.5.4.4"/>
    </reaction>
    <physiologicalReaction direction="left-to-right" evidence="7">
        <dbReference type="Rhea" id="RHEA:24409"/>
    </physiologicalReaction>
</comment>
<evidence type="ECO:0000256" key="1">
    <source>
        <dbReference type="ARBA" id="ARBA00000553"/>
    </source>
</evidence>
<evidence type="ECO:0000313" key="11">
    <source>
        <dbReference type="EMBL" id="TFW71809.1"/>
    </source>
</evidence>
<dbReference type="Gene3D" id="3.60.140.10">
    <property type="entry name" value="CNF1/YfiH-like putative cysteine hydrolases"/>
    <property type="match status" value="1"/>
</dbReference>
<protein>
    <recommendedName>
        <fullName evidence="10">Purine nucleoside phosphorylase</fullName>
    </recommendedName>
</protein>
<sequence>MTNAEPITLITPDWPAPLNVKALQTTRTGGVSPAPYASLNLGAHVQDNPIAVAKNRQLLSPYLPSEPVWVNQVHGIEVINAATSTCLQNADASFTTKPNVVCVTMTADCLPVLLCDKKGSVVAAVHAGWRGLCDGVIEAAVQKMQVSADEVLVWLGPAIGPNAFEVGRDVRDQFIAKDNQASQAFKLLESSASGDKWLCNLYLIAQQRLNRIGVTGIYGAGVNEDFCTYTDQVRFFSFRRDNITGRMASMIWLESHRDVAVAQL</sequence>
<comment type="similarity">
    <text evidence="2 10">Belongs to the purine nucleoside phosphorylase YfiH/LACC1 family.</text>
</comment>
<accession>A0A4Y9VTJ6</accession>
<dbReference type="InterPro" id="IPR011324">
    <property type="entry name" value="Cytotoxic_necrot_fac-like_cat"/>
</dbReference>
<organism evidence="11 12">
    <name type="scientific">Methylotenera oryzisoli</name>
    <dbReference type="NCBI Taxonomy" id="2080758"/>
    <lineage>
        <taxon>Bacteria</taxon>
        <taxon>Pseudomonadati</taxon>
        <taxon>Pseudomonadota</taxon>
        <taxon>Betaproteobacteria</taxon>
        <taxon>Nitrosomonadales</taxon>
        <taxon>Methylophilaceae</taxon>
        <taxon>Methylotenera</taxon>
    </lineage>
</organism>
<keyword evidence="5" id="KW-0378">Hydrolase</keyword>
<reference evidence="11 12" key="1">
    <citation type="submission" date="2018-02" db="EMBL/GenBank/DDBJ databases">
        <title>A novel lanthanide dependent methylotroph, Methylotenera sp. La3113.</title>
        <authorList>
            <person name="Lv H."/>
            <person name="Tani A."/>
        </authorList>
    </citation>
    <scope>NUCLEOTIDE SEQUENCE [LARGE SCALE GENOMIC DNA]</scope>
    <source>
        <strain evidence="11 12">La3113</strain>
    </source>
</reference>
<dbReference type="OrthoDB" id="4279at2"/>
<dbReference type="PANTHER" id="PTHR30616">
    <property type="entry name" value="UNCHARACTERIZED PROTEIN YFIH"/>
    <property type="match status" value="1"/>
</dbReference>